<dbReference type="Pfam" id="PF20268">
    <property type="entry name" value="SBDS_C"/>
    <property type="match status" value="1"/>
</dbReference>
<dbReference type="EMBL" id="QUZK01000051">
    <property type="protein sequence ID" value="RFF29259.1"/>
    <property type="molecule type" value="Genomic_DNA"/>
</dbReference>
<comment type="similarity">
    <text evidence="1">Belongs to the IMPACT family.</text>
</comment>
<accession>A0A3E1K5H2</accession>
<protein>
    <submittedName>
        <fullName evidence="4">YigZ family protein</fullName>
    </submittedName>
</protein>
<dbReference type="Gene3D" id="3.30.70.240">
    <property type="match status" value="1"/>
</dbReference>
<dbReference type="InterPro" id="IPR020568">
    <property type="entry name" value="Ribosomal_Su5_D2-typ_SF"/>
</dbReference>
<organism evidence="4 5">
    <name type="scientific">Wenzhouxiangella sediminis</name>
    <dbReference type="NCBI Taxonomy" id="1792836"/>
    <lineage>
        <taxon>Bacteria</taxon>
        <taxon>Pseudomonadati</taxon>
        <taxon>Pseudomonadota</taxon>
        <taxon>Gammaproteobacteria</taxon>
        <taxon>Chromatiales</taxon>
        <taxon>Wenzhouxiangellaceae</taxon>
        <taxon>Wenzhouxiangella</taxon>
    </lineage>
</organism>
<dbReference type="GO" id="GO:0017111">
    <property type="term" value="F:ribonucleoside triphosphate phosphatase activity"/>
    <property type="evidence" value="ECO:0007669"/>
    <property type="project" value="UniProtKB-ARBA"/>
</dbReference>
<feature type="domain" description="Ribosome maturation protein SDO1/SBDS C-terminal" evidence="3">
    <location>
        <begin position="128"/>
        <end position="191"/>
    </location>
</feature>
<dbReference type="InterPro" id="IPR023582">
    <property type="entry name" value="Impact"/>
</dbReference>
<dbReference type="SUPFAM" id="SSF54211">
    <property type="entry name" value="Ribosomal protein S5 domain 2-like"/>
    <property type="match status" value="1"/>
</dbReference>
<proteinExistence type="inferred from homology"/>
<dbReference type="InterPro" id="IPR001498">
    <property type="entry name" value="Impact_N"/>
</dbReference>
<dbReference type="Pfam" id="PF01205">
    <property type="entry name" value="Impact_N"/>
    <property type="match status" value="1"/>
</dbReference>
<keyword evidence="5" id="KW-1185">Reference proteome</keyword>
<feature type="domain" description="Impact N-terminal" evidence="2">
    <location>
        <begin position="16"/>
        <end position="116"/>
    </location>
</feature>
<dbReference type="GO" id="GO:0043168">
    <property type="term" value="F:anion binding"/>
    <property type="evidence" value="ECO:0007669"/>
    <property type="project" value="UniProtKB-ARBA"/>
</dbReference>
<evidence type="ECO:0000313" key="4">
    <source>
        <dbReference type="EMBL" id="RFF29259.1"/>
    </source>
</evidence>
<dbReference type="Proteomes" id="UP000260351">
    <property type="component" value="Unassembled WGS sequence"/>
</dbReference>
<dbReference type="OrthoDB" id="9813771at2"/>
<comment type="caution">
    <text evidence="4">The sequence shown here is derived from an EMBL/GenBank/DDBJ whole genome shotgun (WGS) entry which is preliminary data.</text>
</comment>
<dbReference type="InterPro" id="IPR046928">
    <property type="entry name" value="SDO1/SBDS_C"/>
</dbReference>
<reference evidence="4 5" key="1">
    <citation type="submission" date="2018-08" db="EMBL/GenBank/DDBJ databases">
        <title>Wenzhouxiangella salilacus sp. nov., a novel bacterium isolated from a saline lake in Xinjiang Province, China.</title>
        <authorList>
            <person name="Han S."/>
        </authorList>
    </citation>
    <scope>NUCLEOTIDE SEQUENCE [LARGE SCALE GENOMIC DNA]</scope>
    <source>
        <strain evidence="4 5">XDB06</strain>
    </source>
</reference>
<dbReference type="PANTHER" id="PTHR16301:SF20">
    <property type="entry name" value="IMPACT FAMILY MEMBER YIGZ"/>
    <property type="match status" value="1"/>
</dbReference>
<dbReference type="SUPFAM" id="SSF54980">
    <property type="entry name" value="EF-G C-terminal domain-like"/>
    <property type="match status" value="1"/>
</dbReference>
<dbReference type="InterPro" id="IPR035647">
    <property type="entry name" value="EFG_III/V"/>
</dbReference>
<dbReference type="GO" id="GO:0006446">
    <property type="term" value="P:regulation of translational initiation"/>
    <property type="evidence" value="ECO:0007669"/>
    <property type="project" value="TreeGrafter"/>
</dbReference>
<dbReference type="GO" id="GO:0032561">
    <property type="term" value="F:guanyl ribonucleotide binding"/>
    <property type="evidence" value="ECO:0007669"/>
    <property type="project" value="UniProtKB-ARBA"/>
</dbReference>
<dbReference type="InterPro" id="IPR036956">
    <property type="entry name" value="Impact_N_sf"/>
</dbReference>
<dbReference type="RefSeq" id="WP_116651814.1">
    <property type="nucleotide sequence ID" value="NZ_QUZK01000051.1"/>
</dbReference>
<evidence type="ECO:0000313" key="5">
    <source>
        <dbReference type="Proteomes" id="UP000260351"/>
    </source>
</evidence>
<dbReference type="PANTHER" id="PTHR16301">
    <property type="entry name" value="IMPACT-RELATED"/>
    <property type="match status" value="1"/>
</dbReference>
<dbReference type="GO" id="GO:0005737">
    <property type="term" value="C:cytoplasm"/>
    <property type="evidence" value="ECO:0007669"/>
    <property type="project" value="TreeGrafter"/>
</dbReference>
<name>A0A3E1K5H2_9GAMM</name>
<evidence type="ECO:0000259" key="2">
    <source>
        <dbReference type="Pfam" id="PF01205"/>
    </source>
</evidence>
<evidence type="ECO:0000256" key="1">
    <source>
        <dbReference type="ARBA" id="ARBA00007665"/>
    </source>
</evidence>
<gene>
    <name evidence="4" type="ORF">DZC52_14255</name>
</gene>
<sequence length="194" mass="20968">MSHRLIGPVTHEAEIKKSRFIAHAAPVDDEDAARAFIERVSDPTANHNCWAWLIGDNYRFDDDGEPGGTAGRPILQAIESQGYDRTVVVVTRFFGGTKLGTGGLARAYGGTANEALRTAESTPIVPKVRLRLNLPFEFVGAAHHALSEFGGEKLSEDYDTDGVTLIVTVPAASRQAFSEHIRDAAKGQGRVARI</sequence>
<dbReference type="AlphaFoldDB" id="A0A3E1K5H2"/>
<evidence type="ECO:0000259" key="3">
    <source>
        <dbReference type="Pfam" id="PF20268"/>
    </source>
</evidence>
<dbReference type="Gene3D" id="3.30.230.30">
    <property type="entry name" value="Impact, N-terminal domain"/>
    <property type="match status" value="1"/>
</dbReference>